<dbReference type="InterPro" id="IPR004242">
    <property type="entry name" value="Transposase_21"/>
</dbReference>
<gene>
    <name evidence="5" type="ORF">KY290_033505</name>
</gene>
<dbReference type="EMBL" id="JAIVGD010000026">
    <property type="protein sequence ID" value="KAH0740462.1"/>
    <property type="molecule type" value="Genomic_DNA"/>
</dbReference>
<accession>A0ABQ7U2D1</accession>
<dbReference type="InterPro" id="IPR025452">
    <property type="entry name" value="DUF4218"/>
</dbReference>
<dbReference type="PANTHER" id="PTHR48258">
    <property type="entry name" value="DUF4218 DOMAIN-CONTAINING PROTEIN-RELATED"/>
    <property type="match status" value="1"/>
</dbReference>
<evidence type="ECO:0000313" key="5">
    <source>
        <dbReference type="EMBL" id="KAH0740462.1"/>
    </source>
</evidence>
<evidence type="ECO:0000259" key="4">
    <source>
        <dbReference type="Pfam" id="PF13960"/>
    </source>
</evidence>
<proteinExistence type="predicted"/>
<sequence length="1317" mass="151894">MIKKLGLGYDKIDACPMLYWGSSEDESRDKCKVCNTSRYMSNENDIGANVVIDDQHRKKPKPAKVLRYFPLIPKLKRLYMCSKTAELLKWHATEANPDGLLRHPRDGKAWKHFDSFCPDFALETRNVRFALATDGFNPFGNLSSSVSIWPVMLYIYNYPPWCFMKQSSLIMSMIIPGPKMPGNSIDVYLQPLIAELKQLWDGVNAYDSSTKEMFQLRVALMWTISDFPGLDNLSGWNTHTSLACPSCNDETDSMWLKFGRKNCFMGHRRFLPHDHKYRYNKKSFNGFEEHRPAPTPPSGLTLLSQIEKSRKRPRDDGTSKVGPKQWKKKSIFWDLPYWKNHLIRHCLDLMHVEKNVCDNVLYTILGDKKKSKDNLQARKDLQVMGIREKLHPYPNSSKFPPSCFNMKKDKKDIFLKVLNNVVFPDNYASNISRCVDVKKRKISNLKSHDSHILMQHLLPIACRKALPREVTSVLIELCNYFREISSKVLDVKHVENLQQRIWLNHANVEAIFPPSFFTIMFHLVIHIGEEAILAGPVQGHWMYPVERGMGHFKSYVHNNSAVEGCIAEGCLTEENLTNCSQYFEDANIETRFNRPRRNDDGNEINVSSESTILSNLFPASGKPIGAIKTLSISSVEIIQAHRYVLANCEIVDAFREKFKIEVTRMYRGKRNSSKLVEEYVHKHFHEWFKEYVASQNGAEITSEIELLANGPNNVVRRFKEYNIHEFKFRTMWKEQGLKTQNSGIVMSAVTKRFSSGRGSIEQSSDDMYYGKLVDIIELNYYGKLKVVLFKCLWVDTTLNKGIKMDQFGITSVNFTRLIHTGVKETDEPFILASDARMVYYVDDPIDEDWMNKNKLILSMMMVIAMEIMMMVTMMELMMMVVVIEMVIECEIRLTLDKFHMKQKRKKSVQELLASLRGHQAENISVTFQDLQQQVNGDQQDDQLENENIITPTLSDNNLNSSSSSNEANTQEKEEPLVVKIKDTSTGEVTTQKMQPDRVWNLEKNQKIMVELNGDGQGSDNGSNLLVRFLGKLSQKSRWDRMPEAKTCLQWQLIEENFEFDYAVGIKWVMHSLRDRWRAYKYKLRCDHFYPNKRKEEILANRPANVDSNDWTAFVHHYKEDKMKIQSAQNTRNRTKLKVSHAGGSKSNARRGRQMEQNLGRPVCRSEVVLSTLLKKNGNYVNEEGKILAKWKSLSSLLNIYAPSPSSSWKLDKILEHLPEDQEHAATLGVPLKILAHPNDAIGKVYGVEHSGRVRGIGDLEKHVETLEEKLTGYEETKEKLEETKKRLAQNENHLATLHRFLQAKFGSELPTFNIDSS</sequence>
<evidence type="ECO:0000259" key="3">
    <source>
        <dbReference type="Pfam" id="PF13952"/>
    </source>
</evidence>
<organism evidence="5 6">
    <name type="scientific">Solanum tuberosum</name>
    <name type="common">Potato</name>
    <dbReference type="NCBI Taxonomy" id="4113"/>
    <lineage>
        <taxon>Eukaryota</taxon>
        <taxon>Viridiplantae</taxon>
        <taxon>Streptophyta</taxon>
        <taxon>Embryophyta</taxon>
        <taxon>Tracheophyta</taxon>
        <taxon>Spermatophyta</taxon>
        <taxon>Magnoliopsida</taxon>
        <taxon>eudicotyledons</taxon>
        <taxon>Gunneridae</taxon>
        <taxon>Pentapetalae</taxon>
        <taxon>asterids</taxon>
        <taxon>lamiids</taxon>
        <taxon>Solanales</taxon>
        <taxon>Solanaceae</taxon>
        <taxon>Solanoideae</taxon>
        <taxon>Solaneae</taxon>
        <taxon>Solanum</taxon>
    </lineage>
</organism>
<dbReference type="Pfam" id="PF13952">
    <property type="entry name" value="DUF4216"/>
    <property type="match status" value="1"/>
</dbReference>
<dbReference type="InterPro" id="IPR004252">
    <property type="entry name" value="Probable_transposase_24"/>
</dbReference>
<dbReference type="Pfam" id="PF13960">
    <property type="entry name" value="DUF4218"/>
    <property type="match status" value="1"/>
</dbReference>
<feature type="compositionally biased region" description="Low complexity" evidence="2">
    <location>
        <begin position="953"/>
        <end position="965"/>
    </location>
</feature>
<reference evidence="5 6" key="1">
    <citation type="journal article" date="2021" name="bioRxiv">
        <title>Chromosome-scale and haplotype-resolved genome assembly of a tetraploid potato cultivar.</title>
        <authorList>
            <person name="Sun H."/>
            <person name="Jiao W.-B."/>
            <person name="Krause K."/>
            <person name="Campoy J.A."/>
            <person name="Goel M."/>
            <person name="Folz-Donahue K."/>
            <person name="Kukat C."/>
            <person name="Huettel B."/>
            <person name="Schneeberger K."/>
        </authorList>
    </citation>
    <scope>NUCLEOTIDE SEQUENCE [LARGE SCALE GENOMIC DNA]</scope>
    <source>
        <strain evidence="5">SolTubOtavaFocal</strain>
        <tissue evidence="5">Leaves</tissue>
    </source>
</reference>
<feature type="region of interest" description="Disordered" evidence="2">
    <location>
        <begin position="951"/>
        <end position="975"/>
    </location>
</feature>
<name>A0ABQ7U2D1_SOLTU</name>
<dbReference type="Pfam" id="PF03004">
    <property type="entry name" value="Transposase_24"/>
    <property type="match status" value="1"/>
</dbReference>
<evidence type="ECO:0000256" key="1">
    <source>
        <dbReference type="SAM" id="Coils"/>
    </source>
</evidence>
<dbReference type="PANTHER" id="PTHR48258:SF12">
    <property type="entry name" value="TRANSPOSON PROTEIN, CACTA, EN_SPM SUB-CLASS"/>
    <property type="match status" value="1"/>
</dbReference>
<evidence type="ECO:0000256" key="2">
    <source>
        <dbReference type="SAM" id="MobiDB-lite"/>
    </source>
</evidence>
<comment type="caution">
    <text evidence="5">The sequence shown here is derived from an EMBL/GenBank/DDBJ whole genome shotgun (WGS) entry which is preliminary data.</text>
</comment>
<dbReference type="Pfam" id="PF02992">
    <property type="entry name" value="Transposase_21"/>
    <property type="match status" value="1"/>
</dbReference>
<feature type="domain" description="DUF4216" evidence="3">
    <location>
        <begin position="776"/>
        <end position="849"/>
    </location>
</feature>
<protein>
    <recommendedName>
        <fullName evidence="7">TNP2-like transposon protein</fullName>
    </recommendedName>
</protein>
<dbReference type="Proteomes" id="UP000826656">
    <property type="component" value="Unassembled WGS sequence"/>
</dbReference>
<keyword evidence="6" id="KW-1185">Reference proteome</keyword>
<feature type="region of interest" description="Disordered" evidence="2">
    <location>
        <begin position="1127"/>
        <end position="1155"/>
    </location>
</feature>
<feature type="domain" description="DUF4218" evidence="4">
    <location>
        <begin position="484"/>
        <end position="598"/>
    </location>
</feature>
<dbReference type="InterPro" id="IPR025312">
    <property type="entry name" value="DUF4216"/>
</dbReference>
<feature type="coiled-coil region" evidence="1">
    <location>
        <begin position="1256"/>
        <end position="1293"/>
    </location>
</feature>
<evidence type="ECO:0000313" key="6">
    <source>
        <dbReference type="Proteomes" id="UP000826656"/>
    </source>
</evidence>
<evidence type="ECO:0008006" key="7">
    <source>
        <dbReference type="Google" id="ProtNLM"/>
    </source>
</evidence>
<keyword evidence="1" id="KW-0175">Coiled coil</keyword>